<protein>
    <submittedName>
        <fullName evidence="1">Uncharacterized protein</fullName>
    </submittedName>
</protein>
<reference evidence="1" key="1">
    <citation type="submission" date="2014-09" db="EMBL/GenBank/DDBJ databases">
        <authorList>
            <person name="Magalhaes I.L.F."/>
            <person name="Oliveira U."/>
            <person name="Santos F.R."/>
            <person name="Vidigal T.H.D.A."/>
            <person name="Brescovit A.D."/>
            <person name="Santos A.J."/>
        </authorList>
    </citation>
    <scope>NUCLEOTIDE SEQUENCE</scope>
    <source>
        <tissue evidence="1">Shoot tissue taken approximately 20 cm above the soil surface</tissue>
    </source>
</reference>
<organism evidence="1">
    <name type="scientific">Arundo donax</name>
    <name type="common">Giant reed</name>
    <name type="synonym">Donax arundinaceus</name>
    <dbReference type="NCBI Taxonomy" id="35708"/>
    <lineage>
        <taxon>Eukaryota</taxon>
        <taxon>Viridiplantae</taxon>
        <taxon>Streptophyta</taxon>
        <taxon>Embryophyta</taxon>
        <taxon>Tracheophyta</taxon>
        <taxon>Spermatophyta</taxon>
        <taxon>Magnoliopsida</taxon>
        <taxon>Liliopsida</taxon>
        <taxon>Poales</taxon>
        <taxon>Poaceae</taxon>
        <taxon>PACMAD clade</taxon>
        <taxon>Arundinoideae</taxon>
        <taxon>Arundineae</taxon>
        <taxon>Arundo</taxon>
    </lineage>
</organism>
<proteinExistence type="predicted"/>
<name>A0A0A9B7P5_ARUDO</name>
<dbReference type="AlphaFoldDB" id="A0A0A9B7P5"/>
<evidence type="ECO:0000313" key="1">
    <source>
        <dbReference type="EMBL" id="JAD55317.1"/>
    </source>
</evidence>
<dbReference type="EMBL" id="GBRH01242578">
    <property type="protein sequence ID" value="JAD55317.1"/>
    <property type="molecule type" value="Transcribed_RNA"/>
</dbReference>
<sequence>MLRFHLLDLFCDDSSESMSTFDNLRLLFLGLPISKL</sequence>
<reference evidence="1" key="2">
    <citation type="journal article" date="2015" name="Data Brief">
        <title>Shoot transcriptome of the giant reed, Arundo donax.</title>
        <authorList>
            <person name="Barrero R.A."/>
            <person name="Guerrero F.D."/>
            <person name="Moolhuijzen P."/>
            <person name="Goolsby J.A."/>
            <person name="Tidwell J."/>
            <person name="Bellgard S.E."/>
            <person name="Bellgard M.I."/>
        </authorList>
    </citation>
    <scope>NUCLEOTIDE SEQUENCE</scope>
    <source>
        <tissue evidence="1">Shoot tissue taken approximately 20 cm above the soil surface</tissue>
    </source>
</reference>
<accession>A0A0A9B7P5</accession>